<comment type="caution">
    <text evidence="1">The sequence shown here is derived from an EMBL/GenBank/DDBJ whole genome shotgun (WGS) entry which is preliminary data.</text>
</comment>
<accession>A0A4Y2FFF6</accession>
<sequence length="149" mass="16820">MQLGDKKSSQLLHEIQDLSAGKIEESVKRMLWFQRLPKTTHQTLPASIDTNASLALTADKIAEVSGVRTCVNSAEVESVCLNRLEAQISDLTSAVQQFQSNYKRFRNASPHRRYRTCFSSRNRSFCSYHSKFGRKAHKSVPLCGVSENK</sequence>
<name>A0A4Y2FFF6_ARAVE</name>
<gene>
    <name evidence="1" type="ORF">AVEN_23871_1</name>
</gene>
<dbReference type="PANTHER" id="PTHR33327:SF3">
    <property type="entry name" value="RNA-DIRECTED DNA POLYMERASE"/>
    <property type="match status" value="1"/>
</dbReference>
<dbReference type="EMBL" id="BGPR01000926">
    <property type="protein sequence ID" value="GBM40303.1"/>
    <property type="molecule type" value="Genomic_DNA"/>
</dbReference>
<keyword evidence="2" id="KW-1185">Reference proteome</keyword>
<evidence type="ECO:0000313" key="2">
    <source>
        <dbReference type="Proteomes" id="UP000499080"/>
    </source>
</evidence>
<evidence type="ECO:0000313" key="1">
    <source>
        <dbReference type="EMBL" id="GBM40303.1"/>
    </source>
</evidence>
<organism evidence="1 2">
    <name type="scientific">Araneus ventricosus</name>
    <name type="common">Orbweaver spider</name>
    <name type="synonym">Epeira ventricosa</name>
    <dbReference type="NCBI Taxonomy" id="182803"/>
    <lineage>
        <taxon>Eukaryota</taxon>
        <taxon>Metazoa</taxon>
        <taxon>Ecdysozoa</taxon>
        <taxon>Arthropoda</taxon>
        <taxon>Chelicerata</taxon>
        <taxon>Arachnida</taxon>
        <taxon>Araneae</taxon>
        <taxon>Araneomorphae</taxon>
        <taxon>Entelegynae</taxon>
        <taxon>Araneoidea</taxon>
        <taxon>Araneidae</taxon>
        <taxon>Araneus</taxon>
    </lineage>
</organism>
<proteinExistence type="predicted"/>
<protein>
    <submittedName>
        <fullName evidence="1">Uncharacterized protein</fullName>
    </submittedName>
</protein>
<dbReference type="PANTHER" id="PTHR33327">
    <property type="entry name" value="ENDONUCLEASE"/>
    <property type="match status" value="1"/>
</dbReference>
<dbReference type="Proteomes" id="UP000499080">
    <property type="component" value="Unassembled WGS sequence"/>
</dbReference>
<dbReference type="AlphaFoldDB" id="A0A4Y2FFF6"/>
<reference evidence="1 2" key="1">
    <citation type="journal article" date="2019" name="Sci. Rep.">
        <title>Orb-weaving spider Araneus ventricosus genome elucidates the spidroin gene catalogue.</title>
        <authorList>
            <person name="Kono N."/>
            <person name="Nakamura H."/>
            <person name="Ohtoshi R."/>
            <person name="Moran D.A.P."/>
            <person name="Shinohara A."/>
            <person name="Yoshida Y."/>
            <person name="Fujiwara M."/>
            <person name="Mori M."/>
            <person name="Tomita M."/>
            <person name="Arakawa K."/>
        </authorList>
    </citation>
    <scope>NUCLEOTIDE SEQUENCE [LARGE SCALE GENOMIC DNA]</scope>
</reference>